<dbReference type="EMBL" id="CDRZ01000235">
    <property type="protein sequence ID" value="CEO89174.1"/>
    <property type="molecule type" value="Genomic_DNA"/>
</dbReference>
<evidence type="ECO:0000313" key="9">
    <source>
        <dbReference type="EMBL" id="CEO89174.1"/>
    </source>
</evidence>
<comment type="subcellular location">
    <subcellularLocation>
        <location evidence="1 7">Cell membrane</location>
        <topology evidence="1 7">Multi-pass membrane protein</topology>
    </subcellularLocation>
</comment>
<evidence type="ECO:0000256" key="2">
    <source>
        <dbReference type="ARBA" id="ARBA00022448"/>
    </source>
</evidence>
<dbReference type="PANTHER" id="PTHR30151">
    <property type="entry name" value="ALKANE SULFONATE ABC TRANSPORTER-RELATED, MEMBRANE SUBUNIT"/>
    <property type="match status" value="1"/>
</dbReference>
<name>A0A0B7MF02_9FIRM</name>
<feature type="transmembrane region" description="Helical" evidence="7">
    <location>
        <begin position="110"/>
        <end position="133"/>
    </location>
</feature>
<reference evidence="10" key="1">
    <citation type="submission" date="2015-01" db="EMBL/GenBank/DDBJ databases">
        <authorList>
            <person name="Manzoor Shahid"/>
            <person name="Zubair Saima"/>
        </authorList>
    </citation>
    <scope>NUCLEOTIDE SEQUENCE [LARGE SCALE GENOMIC DNA]</scope>
    <source>
        <strain evidence="10">Sp3</strain>
    </source>
</reference>
<dbReference type="GO" id="GO:0055085">
    <property type="term" value="P:transmembrane transport"/>
    <property type="evidence" value="ECO:0007669"/>
    <property type="project" value="InterPro"/>
</dbReference>
<dbReference type="PROSITE" id="PS50928">
    <property type="entry name" value="ABC_TM1"/>
    <property type="match status" value="1"/>
</dbReference>
<evidence type="ECO:0000256" key="4">
    <source>
        <dbReference type="ARBA" id="ARBA00022692"/>
    </source>
</evidence>
<evidence type="ECO:0000256" key="3">
    <source>
        <dbReference type="ARBA" id="ARBA00022475"/>
    </source>
</evidence>
<evidence type="ECO:0000256" key="5">
    <source>
        <dbReference type="ARBA" id="ARBA00022989"/>
    </source>
</evidence>
<evidence type="ECO:0000256" key="1">
    <source>
        <dbReference type="ARBA" id="ARBA00004651"/>
    </source>
</evidence>
<feature type="transmembrane region" description="Helical" evidence="7">
    <location>
        <begin position="188"/>
        <end position="205"/>
    </location>
</feature>
<feature type="transmembrane region" description="Helical" evidence="7">
    <location>
        <begin position="211"/>
        <end position="232"/>
    </location>
</feature>
<keyword evidence="6 7" id="KW-0472">Membrane</keyword>
<protein>
    <recommendedName>
        <fullName evidence="8">ABC transmembrane type-1 domain-containing protein</fullName>
    </recommendedName>
</protein>
<dbReference type="SUPFAM" id="SSF161098">
    <property type="entry name" value="MetI-like"/>
    <property type="match status" value="1"/>
</dbReference>
<dbReference type="Proteomes" id="UP000046155">
    <property type="component" value="Unassembled WGS sequence"/>
</dbReference>
<dbReference type="InterPro" id="IPR000515">
    <property type="entry name" value="MetI-like"/>
</dbReference>
<dbReference type="InterPro" id="IPR035906">
    <property type="entry name" value="MetI-like_sf"/>
</dbReference>
<evidence type="ECO:0000256" key="6">
    <source>
        <dbReference type="ARBA" id="ARBA00023136"/>
    </source>
</evidence>
<evidence type="ECO:0000259" key="8">
    <source>
        <dbReference type="PROSITE" id="PS50928"/>
    </source>
</evidence>
<feature type="domain" description="ABC transmembrane type-1" evidence="8">
    <location>
        <begin position="62"/>
        <end position="267"/>
    </location>
</feature>
<evidence type="ECO:0000313" key="10">
    <source>
        <dbReference type="Proteomes" id="UP000046155"/>
    </source>
</evidence>
<accession>A0A0B7MF02</accession>
<feature type="transmembrane region" description="Helical" evidence="7">
    <location>
        <begin position="244"/>
        <end position="266"/>
    </location>
</feature>
<dbReference type="PANTHER" id="PTHR30151:SF0">
    <property type="entry name" value="ABC TRANSPORTER PERMEASE PROTEIN MJ0413-RELATED"/>
    <property type="match status" value="1"/>
</dbReference>
<organism evidence="9 10">
    <name type="scientific">Syntrophaceticus schinkii</name>
    <dbReference type="NCBI Taxonomy" id="499207"/>
    <lineage>
        <taxon>Bacteria</taxon>
        <taxon>Bacillati</taxon>
        <taxon>Bacillota</taxon>
        <taxon>Clostridia</taxon>
        <taxon>Thermoanaerobacterales</taxon>
        <taxon>Thermoanaerobacterales Family III. Incertae Sedis</taxon>
        <taxon>Syntrophaceticus</taxon>
    </lineage>
</organism>
<keyword evidence="10" id="KW-1185">Reference proteome</keyword>
<dbReference type="Pfam" id="PF00528">
    <property type="entry name" value="BPD_transp_1"/>
    <property type="match status" value="1"/>
</dbReference>
<keyword evidence="5 7" id="KW-1133">Transmembrane helix</keyword>
<dbReference type="CDD" id="cd06261">
    <property type="entry name" value="TM_PBP2"/>
    <property type="match status" value="1"/>
</dbReference>
<evidence type="ECO:0000256" key="7">
    <source>
        <dbReference type="RuleBase" id="RU363032"/>
    </source>
</evidence>
<feature type="transmembrane region" description="Helical" evidence="7">
    <location>
        <begin position="70"/>
        <end position="89"/>
    </location>
</feature>
<sequence length="278" mass="30059">MQKTFNKLILSLILPVLLLIVWQLSASQVQNAAVLPTIGRVLENFVHATDNFIGLGSIPRNIGVSLIRVLSGYTVGVLIAVPLGVLMGYNKTIQQIFEPFINIFRPIPPLAWQPLALAIFGMASIATLFNMPFGQQYVFWGNFKIAMVFLIGMGSFFPVIANVMFGVQSVQQTLIDSARVLGASEKDIFFKVLIPAAAPSIINGMRVGLAIGWSCLVGAEMLPGSLAGVGYLITHAYELARIDLVITGMICIGGVGALLDSVFGIIANKYFPWESKAR</sequence>
<keyword evidence="2 7" id="KW-0813">Transport</keyword>
<gene>
    <name evidence="9" type="ORF">SSCH_390017</name>
</gene>
<dbReference type="Gene3D" id="1.10.3720.10">
    <property type="entry name" value="MetI-like"/>
    <property type="match status" value="1"/>
</dbReference>
<dbReference type="OrthoDB" id="9796361at2"/>
<proteinExistence type="inferred from homology"/>
<feature type="transmembrane region" description="Helical" evidence="7">
    <location>
        <begin position="145"/>
        <end position="167"/>
    </location>
</feature>
<comment type="similarity">
    <text evidence="7">Belongs to the binding-protein-dependent transport system permease family.</text>
</comment>
<keyword evidence="4 7" id="KW-0812">Transmembrane</keyword>
<keyword evidence="3" id="KW-1003">Cell membrane</keyword>
<dbReference type="GO" id="GO:0005886">
    <property type="term" value="C:plasma membrane"/>
    <property type="evidence" value="ECO:0007669"/>
    <property type="project" value="UniProtKB-SubCell"/>
</dbReference>
<dbReference type="AlphaFoldDB" id="A0A0B7MF02"/>